<evidence type="ECO:0000313" key="2">
    <source>
        <dbReference type="Proteomes" id="UP000230607"/>
    </source>
</evidence>
<gene>
    <name evidence="1" type="ORF">NCS_11298</name>
</gene>
<evidence type="ECO:0000313" key="1">
    <source>
        <dbReference type="EMBL" id="SMH71486.1"/>
    </source>
</evidence>
<dbReference type="EMBL" id="LT841358">
    <property type="protein sequence ID" value="SMH71486.1"/>
    <property type="molecule type" value="Genomic_DNA"/>
</dbReference>
<organism evidence="1 2">
    <name type="scientific">Candidatus Nitrosotalea okcheonensis</name>
    <dbReference type="NCBI Taxonomy" id="1903276"/>
    <lineage>
        <taxon>Archaea</taxon>
        <taxon>Nitrososphaerota</taxon>
        <taxon>Nitrososphaeria</taxon>
        <taxon>Nitrosotaleales</taxon>
        <taxon>Nitrosotaleaceae</taxon>
        <taxon>Nitrosotalea</taxon>
    </lineage>
</organism>
<proteinExistence type="predicted"/>
<dbReference type="Proteomes" id="UP000230607">
    <property type="component" value="Chromosome 1"/>
</dbReference>
<dbReference type="OrthoDB" id="10784at2157"/>
<dbReference type="AlphaFoldDB" id="A0A2H1FFF0"/>
<accession>A0A2H1FFF0</accession>
<keyword evidence="2" id="KW-1185">Reference proteome</keyword>
<sequence>MTQTNSDSQISKLQSLRYFAPARSIGDANSLLPKVSEIVEKYVKILMPWKKDNGTLQHASDSLWDLARIEAMRSGRTNTWDLAWNSAWKEASQSARDNYGWYGSEFISGETVRDAARDAAKYAARYAAFESVKEKLGGNNPFEYVIELYSMGLKPTYFRKIEEQEKFVIDFPLYIDGKNILGCYLHGDKEISFTHQWINYCTNLKPVSNPESKRSFA</sequence>
<dbReference type="RefSeq" id="WP_157927442.1">
    <property type="nucleotide sequence ID" value="NZ_LT841358.1"/>
</dbReference>
<reference evidence="2" key="1">
    <citation type="submission" date="2017-03" db="EMBL/GenBank/DDBJ databases">
        <authorList>
            <person name="Herbold C."/>
        </authorList>
    </citation>
    <scope>NUCLEOTIDE SEQUENCE [LARGE SCALE GENOMIC DNA]</scope>
</reference>
<name>A0A2H1FFF0_9ARCH</name>
<protein>
    <submittedName>
        <fullName evidence="1">Uncharacterized protein</fullName>
    </submittedName>
</protein>